<sequence>MRLRGDDLTWQEIDGELVILDLARSSYLTTNGTGAFLAKLLVEERSADDLAAALAAEYGIDEADAREDVAAFVAELGRLELLEGTPAE</sequence>
<dbReference type="RefSeq" id="WP_052114022.1">
    <property type="nucleotide sequence ID" value="NZ_BJYK01000003.1"/>
</dbReference>
<dbReference type="OrthoDB" id="3830900at2"/>
<dbReference type="InterPro" id="IPR041881">
    <property type="entry name" value="PqqD_sf"/>
</dbReference>
<gene>
    <name evidence="1" type="ORF">AFE02nite_14430</name>
</gene>
<keyword evidence="2" id="KW-1185">Reference proteome</keyword>
<evidence type="ECO:0008006" key="3">
    <source>
        <dbReference type="Google" id="ProtNLM"/>
    </source>
</evidence>
<comment type="caution">
    <text evidence="1">The sequence shown here is derived from an EMBL/GenBank/DDBJ whole genome shotgun (WGS) entry which is preliminary data.</text>
</comment>
<dbReference type="Pfam" id="PF05402">
    <property type="entry name" value="PqqD"/>
    <property type="match status" value="1"/>
</dbReference>
<accession>A0A511YX03</accession>
<dbReference type="AlphaFoldDB" id="A0A511YX03"/>
<dbReference type="EMBL" id="BJYK01000003">
    <property type="protein sequence ID" value="GEN79709.1"/>
    <property type="molecule type" value="Genomic_DNA"/>
</dbReference>
<name>A0A511YX03_9CELL</name>
<organism evidence="1 2">
    <name type="scientific">Actinotalea fermentans</name>
    <dbReference type="NCBI Taxonomy" id="43671"/>
    <lineage>
        <taxon>Bacteria</taxon>
        <taxon>Bacillati</taxon>
        <taxon>Actinomycetota</taxon>
        <taxon>Actinomycetes</taxon>
        <taxon>Micrococcales</taxon>
        <taxon>Cellulomonadaceae</taxon>
        <taxon>Actinotalea</taxon>
    </lineage>
</organism>
<evidence type="ECO:0000313" key="1">
    <source>
        <dbReference type="EMBL" id="GEN79709.1"/>
    </source>
</evidence>
<evidence type="ECO:0000313" key="2">
    <source>
        <dbReference type="Proteomes" id="UP000321484"/>
    </source>
</evidence>
<dbReference type="Gene3D" id="1.10.10.1150">
    <property type="entry name" value="Coenzyme PQQ synthesis protein D (PqqD)"/>
    <property type="match status" value="1"/>
</dbReference>
<protein>
    <recommendedName>
        <fullName evidence="3">PqqD family protein</fullName>
    </recommendedName>
</protein>
<dbReference type="Proteomes" id="UP000321484">
    <property type="component" value="Unassembled WGS sequence"/>
</dbReference>
<reference evidence="1 2" key="1">
    <citation type="submission" date="2019-07" db="EMBL/GenBank/DDBJ databases">
        <title>Whole genome shotgun sequence of Actinotalea fermentans NBRC 105374.</title>
        <authorList>
            <person name="Hosoyama A."/>
            <person name="Uohara A."/>
            <person name="Ohji S."/>
            <person name="Ichikawa N."/>
        </authorList>
    </citation>
    <scope>NUCLEOTIDE SEQUENCE [LARGE SCALE GENOMIC DNA]</scope>
    <source>
        <strain evidence="1 2">NBRC 105374</strain>
    </source>
</reference>
<proteinExistence type="predicted"/>
<dbReference type="InterPro" id="IPR008792">
    <property type="entry name" value="PQQD"/>
</dbReference>